<dbReference type="InterPro" id="IPR006131">
    <property type="entry name" value="Asp_carbamoyltransf_Asp/Orn-bd"/>
</dbReference>
<feature type="binding site" evidence="6">
    <location>
        <position position="290"/>
    </location>
    <ligand>
        <name>carbamoyl phosphate</name>
        <dbReference type="ChEBI" id="CHEBI:58228"/>
    </ligand>
</feature>
<evidence type="ECO:0000256" key="1">
    <source>
        <dbReference type="ARBA" id="ARBA00004975"/>
    </source>
</evidence>
<dbReference type="Pfam" id="PF02729">
    <property type="entry name" value="OTCace_N"/>
    <property type="match status" value="1"/>
</dbReference>
<proteinExistence type="inferred from homology"/>
<feature type="binding site" evidence="6">
    <location>
        <position position="222"/>
    </location>
    <ligand>
        <name>L-ornithine</name>
        <dbReference type="ChEBI" id="CHEBI:46911"/>
    </ligand>
</feature>
<evidence type="ECO:0000259" key="8">
    <source>
        <dbReference type="Pfam" id="PF02729"/>
    </source>
</evidence>
<dbReference type="EMBL" id="CP036267">
    <property type="protein sequence ID" value="QDT31380.1"/>
    <property type="molecule type" value="Genomic_DNA"/>
</dbReference>
<feature type="binding site" evidence="6">
    <location>
        <begin position="226"/>
        <end position="227"/>
    </location>
    <ligand>
        <name>L-ornithine</name>
        <dbReference type="ChEBI" id="CHEBI:46911"/>
    </ligand>
</feature>
<dbReference type="HAMAP" id="MF_01109">
    <property type="entry name" value="OTCase"/>
    <property type="match status" value="1"/>
</dbReference>
<dbReference type="InterPro" id="IPR006132">
    <property type="entry name" value="Asp/Orn_carbamoyltranf_P-bd"/>
</dbReference>
<dbReference type="PRINTS" id="PR00100">
    <property type="entry name" value="AOTCASE"/>
</dbReference>
<dbReference type="InterPro" id="IPR036901">
    <property type="entry name" value="Asp/Orn_carbamoylTrfase_sf"/>
</dbReference>
<gene>
    <name evidence="9" type="primary">argF</name>
    <name evidence="9" type="ORF">Mal48_06130</name>
</gene>
<dbReference type="OrthoDB" id="9802587at2"/>
<dbReference type="GO" id="GO:0016597">
    <property type="term" value="F:amino acid binding"/>
    <property type="evidence" value="ECO:0007669"/>
    <property type="project" value="InterPro"/>
</dbReference>
<dbReference type="GO" id="GO:0042450">
    <property type="term" value="P:L-arginine biosynthetic process via ornithine"/>
    <property type="evidence" value="ECO:0007669"/>
    <property type="project" value="UniProtKB-UniRule"/>
</dbReference>
<dbReference type="Gene3D" id="3.40.50.1370">
    <property type="entry name" value="Aspartate/ornithine carbamoyltransferase"/>
    <property type="match status" value="2"/>
</dbReference>
<feature type="domain" description="Aspartate/ornithine carbamoyltransferase Asp/Orn-binding" evidence="7">
    <location>
        <begin position="148"/>
        <end position="301"/>
    </location>
</feature>
<comment type="pathway">
    <text evidence="1">Amino-acid biosynthesis; L-arginine biosynthesis; L-arginine from L-ornithine and carbamoyl phosphate: step 1/3.</text>
</comment>
<feature type="binding site" evidence="6">
    <location>
        <begin position="262"/>
        <end position="263"/>
    </location>
    <ligand>
        <name>carbamoyl phosphate</name>
        <dbReference type="ChEBI" id="CHEBI:58228"/>
    </ligand>
</feature>
<evidence type="ECO:0000313" key="9">
    <source>
        <dbReference type="EMBL" id="QDT31380.1"/>
    </source>
</evidence>
<feature type="domain" description="Aspartate/ornithine carbamoyltransferase carbamoyl-P binding" evidence="8">
    <location>
        <begin position="2"/>
        <end position="142"/>
    </location>
</feature>
<organism evidence="9 10">
    <name type="scientific">Thalassoglobus polymorphus</name>
    <dbReference type="NCBI Taxonomy" id="2527994"/>
    <lineage>
        <taxon>Bacteria</taxon>
        <taxon>Pseudomonadati</taxon>
        <taxon>Planctomycetota</taxon>
        <taxon>Planctomycetia</taxon>
        <taxon>Planctomycetales</taxon>
        <taxon>Planctomycetaceae</taxon>
        <taxon>Thalassoglobus</taxon>
    </lineage>
</organism>
<dbReference type="FunFam" id="3.40.50.1370:FF:000008">
    <property type="entry name" value="Ornithine carbamoyltransferase"/>
    <property type="match status" value="1"/>
</dbReference>
<evidence type="ECO:0000256" key="4">
    <source>
        <dbReference type="ARBA" id="ARBA00022679"/>
    </source>
</evidence>
<dbReference type="Pfam" id="PF00185">
    <property type="entry name" value="OTCace"/>
    <property type="match status" value="1"/>
</dbReference>
<evidence type="ECO:0000313" key="10">
    <source>
        <dbReference type="Proteomes" id="UP000315724"/>
    </source>
</evidence>
<dbReference type="GO" id="GO:0004585">
    <property type="term" value="F:ornithine carbamoyltransferase activity"/>
    <property type="evidence" value="ECO:0007669"/>
    <property type="project" value="UniProtKB-UniRule"/>
</dbReference>
<dbReference type="Proteomes" id="UP000315724">
    <property type="component" value="Chromosome"/>
</dbReference>
<dbReference type="SUPFAM" id="SSF53671">
    <property type="entry name" value="Aspartate/ornithine carbamoyltransferase"/>
    <property type="match status" value="1"/>
</dbReference>
<dbReference type="PANTHER" id="PTHR45753:SF3">
    <property type="entry name" value="ORNITHINE TRANSCARBAMYLASE, MITOCHONDRIAL"/>
    <property type="match status" value="1"/>
</dbReference>
<keyword evidence="10" id="KW-1185">Reference proteome</keyword>
<dbReference type="InterPro" id="IPR002292">
    <property type="entry name" value="Orn/put_carbamltrans"/>
</dbReference>
<feature type="binding site" evidence="6">
    <location>
        <position position="160"/>
    </location>
    <ligand>
        <name>L-ornithine</name>
        <dbReference type="ChEBI" id="CHEBI:46911"/>
    </ligand>
</feature>
<evidence type="ECO:0000259" key="7">
    <source>
        <dbReference type="Pfam" id="PF00185"/>
    </source>
</evidence>
<dbReference type="GO" id="GO:0005737">
    <property type="term" value="C:cytoplasm"/>
    <property type="evidence" value="ECO:0007669"/>
    <property type="project" value="UniProtKB-SubCell"/>
</dbReference>
<dbReference type="NCBIfam" id="NF001986">
    <property type="entry name" value="PRK00779.1"/>
    <property type="match status" value="1"/>
</dbReference>
<dbReference type="PANTHER" id="PTHR45753">
    <property type="entry name" value="ORNITHINE CARBAMOYLTRANSFERASE, MITOCHONDRIAL"/>
    <property type="match status" value="1"/>
</dbReference>
<dbReference type="RefSeq" id="WP_145195896.1">
    <property type="nucleotide sequence ID" value="NZ_CP036267.1"/>
</dbReference>
<dbReference type="AlphaFoldDB" id="A0A517QIB9"/>
<comment type="subcellular location">
    <subcellularLocation>
        <location evidence="6">Cytoplasm</location>
    </subcellularLocation>
</comment>
<dbReference type="KEGG" id="tpol:Mal48_06130"/>
<evidence type="ECO:0000256" key="6">
    <source>
        <dbReference type="HAMAP-Rule" id="MF_01109"/>
    </source>
</evidence>
<comment type="similarity">
    <text evidence="2 6">Belongs to the aspartate/ornithine carbamoyltransferase superfamily. OTCase family.</text>
</comment>
<dbReference type="InterPro" id="IPR006130">
    <property type="entry name" value="Asp/Orn_carbamoylTrfase"/>
</dbReference>
<sequence>MRHLTSLFDLSSQEVQEILDLANKLKAETKSGTRNPYCAGRVVTQVFEKPSLRTRVSFEAGISQLGGTSIFLSAKDAGLHGRETLEDISKVLGGYSDIIILRTFSQKLIETVAEHSGSSVINALSDDYHPCQALTDVMTINEHLGTAKGKKIVYVGDGNNVAKSLALAAGHVGADITIAAPEGYWLQDEFVQQATTEFSSLKLNQTNDPHAAVQGADVIYTDVWASMGQEDEKEKRAAEFAEFQVNTELLDAAGKDVFFLHCLPARRGLEVTDEAMNDPRSIVFDQAENRMHLAKGLMLWLIRQNS</sequence>
<reference evidence="9 10" key="1">
    <citation type="submission" date="2019-02" db="EMBL/GenBank/DDBJ databases">
        <title>Deep-cultivation of Planctomycetes and their phenomic and genomic characterization uncovers novel biology.</title>
        <authorList>
            <person name="Wiegand S."/>
            <person name="Jogler M."/>
            <person name="Boedeker C."/>
            <person name="Pinto D."/>
            <person name="Vollmers J."/>
            <person name="Rivas-Marin E."/>
            <person name="Kohn T."/>
            <person name="Peeters S.H."/>
            <person name="Heuer A."/>
            <person name="Rast P."/>
            <person name="Oberbeckmann S."/>
            <person name="Bunk B."/>
            <person name="Jeske O."/>
            <person name="Meyerdierks A."/>
            <person name="Storesund J.E."/>
            <person name="Kallscheuer N."/>
            <person name="Luecker S."/>
            <person name="Lage O.M."/>
            <person name="Pohl T."/>
            <person name="Merkel B.J."/>
            <person name="Hornburger P."/>
            <person name="Mueller R.-W."/>
            <person name="Bruemmer F."/>
            <person name="Labrenz M."/>
            <person name="Spormann A.M."/>
            <person name="Op den Camp H."/>
            <person name="Overmann J."/>
            <person name="Amann R."/>
            <person name="Jetten M.S.M."/>
            <person name="Mascher T."/>
            <person name="Medema M.H."/>
            <person name="Devos D.P."/>
            <person name="Kaster A.-K."/>
            <person name="Ovreas L."/>
            <person name="Rohde M."/>
            <person name="Galperin M.Y."/>
            <person name="Jogler C."/>
        </authorList>
    </citation>
    <scope>NUCLEOTIDE SEQUENCE [LARGE SCALE GENOMIC DNA]</scope>
    <source>
        <strain evidence="9 10">Mal48</strain>
    </source>
</reference>
<comment type="catalytic activity">
    <reaction evidence="5 6">
        <text>carbamoyl phosphate + L-ornithine = L-citrulline + phosphate + H(+)</text>
        <dbReference type="Rhea" id="RHEA:19513"/>
        <dbReference type="ChEBI" id="CHEBI:15378"/>
        <dbReference type="ChEBI" id="CHEBI:43474"/>
        <dbReference type="ChEBI" id="CHEBI:46911"/>
        <dbReference type="ChEBI" id="CHEBI:57743"/>
        <dbReference type="ChEBI" id="CHEBI:58228"/>
        <dbReference type="EC" id="2.1.3.3"/>
    </reaction>
</comment>
<dbReference type="InterPro" id="IPR024904">
    <property type="entry name" value="OTCase_ArgI"/>
</dbReference>
<evidence type="ECO:0000256" key="2">
    <source>
        <dbReference type="ARBA" id="ARBA00007805"/>
    </source>
</evidence>
<keyword evidence="6" id="KW-0963">Cytoplasm</keyword>
<dbReference type="EC" id="2.1.3.3" evidence="3 6"/>
<keyword evidence="4 6" id="KW-0808">Transferase</keyword>
<protein>
    <recommendedName>
        <fullName evidence="3 6">Ornithine carbamoyltransferase</fullName>
        <shortName evidence="6">OTCase</shortName>
        <ecNumber evidence="3 6">2.1.3.3</ecNumber>
    </recommendedName>
</protein>
<accession>A0A517QIB9</accession>
<feature type="binding site" evidence="6">
    <location>
        <position position="102"/>
    </location>
    <ligand>
        <name>carbamoyl phosphate</name>
        <dbReference type="ChEBI" id="CHEBI:58228"/>
    </ligand>
</feature>
<comment type="caution">
    <text evidence="6">Lacks conserved residue(s) required for the propagation of feature annotation.</text>
</comment>
<name>A0A517QIB9_9PLAN</name>
<evidence type="ECO:0000256" key="5">
    <source>
        <dbReference type="ARBA" id="ARBA00048772"/>
    </source>
</evidence>
<dbReference type="NCBIfam" id="TIGR00658">
    <property type="entry name" value="orni_carb_tr"/>
    <property type="match status" value="1"/>
</dbReference>
<evidence type="ECO:0000256" key="3">
    <source>
        <dbReference type="ARBA" id="ARBA00013007"/>
    </source>
</evidence>
<feature type="binding site" evidence="6">
    <location>
        <begin position="129"/>
        <end position="132"/>
    </location>
    <ligand>
        <name>carbamoyl phosphate</name>
        <dbReference type="ChEBI" id="CHEBI:58228"/>
    </ligand>
</feature>
<dbReference type="PRINTS" id="PR00102">
    <property type="entry name" value="OTCASE"/>
</dbReference>
<dbReference type="GO" id="GO:0019240">
    <property type="term" value="P:citrulline biosynthetic process"/>
    <property type="evidence" value="ECO:0007669"/>
    <property type="project" value="TreeGrafter"/>
</dbReference>